<comment type="caution">
    <text evidence="2">The sequence shown here is derived from an EMBL/GenBank/DDBJ whole genome shotgun (WGS) entry which is preliminary data.</text>
</comment>
<feature type="transmembrane region" description="Helical" evidence="1">
    <location>
        <begin position="108"/>
        <end position="129"/>
    </location>
</feature>
<feature type="transmembrane region" description="Helical" evidence="1">
    <location>
        <begin position="141"/>
        <end position="163"/>
    </location>
</feature>
<protein>
    <submittedName>
        <fullName evidence="2">Uncharacterized protein</fullName>
    </submittedName>
</protein>
<evidence type="ECO:0000256" key="1">
    <source>
        <dbReference type="SAM" id="Phobius"/>
    </source>
</evidence>
<dbReference type="AlphaFoldDB" id="A0AAD9LCT6"/>
<dbReference type="EMBL" id="JASMQC010000031">
    <property type="protein sequence ID" value="KAK1931928.1"/>
    <property type="molecule type" value="Genomic_DNA"/>
</dbReference>
<dbReference type="Proteomes" id="UP001259832">
    <property type="component" value="Unassembled WGS sequence"/>
</dbReference>
<evidence type="ECO:0000313" key="2">
    <source>
        <dbReference type="EMBL" id="KAK1931928.1"/>
    </source>
</evidence>
<keyword evidence="1" id="KW-0472">Membrane</keyword>
<evidence type="ECO:0000313" key="3">
    <source>
        <dbReference type="Proteomes" id="UP001259832"/>
    </source>
</evidence>
<keyword evidence="3" id="KW-1185">Reference proteome</keyword>
<keyword evidence="1" id="KW-0812">Transmembrane</keyword>
<name>A0AAD9LCT6_9STRA</name>
<proteinExistence type="predicted"/>
<organism evidence="2 3">
    <name type="scientific">Phytophthora citrophthora</name>
    <dbReference type="NCBI Taxonomy" id="4793"/>
    <lineage>
        <taxon>Eukaryota</taxon>
        <taxon>Sar</taxon>
        <taxon>Stramenopiles</taxon>
        <taxon>Oomycota</taxon>
        <taxon>Peronosporomycetes</taxon>
        <taxon>Peronosporales</taxon>
        <taxon>Peronosporaceae</taxon>
        <taxon>Phytophthora</taxon>
    </lineage>
</organism>
<gene>
    <name evidence="2" type="ORF">P3T76_012428</name>
</gene>
<reference evidence="2" key="1">
    <citation type="submission" date="2023-08" db="EMBL/GenBank/DDBJ databases">
        <title>Reference Genome Resource for the Citrus Pathogen Phytophthora citrophthora.</title>
        <authorList>
            <person name="Moller H."/>
            <person name="Coetzee B."/>
            <person name="Rose L.J."/>
            <person name="Van Niekerk J.M."/>
        </authorList>
    </citation>
    <scope>NUCLEOTIDE SEQUENCE</scope>
    <source>
        <strain evidence="2">STE-U-9442</strain>
    </source>
</reference>
<sequence>MAMVYGLDNLLLVSQIWQYIYCQFALIPTDPTECDDTLHEFHGFLPPSSHVRRLWPHVVIFSVMLDPKTTTGRFIDRHSTGGSNLYLAVFVSCVSIILWELFKLLNWRYPAIIALCFVWCGSLPLWLALNRRPRLYTSRDIAIGVICELSVRTYFIWLTYALVFELLDVAQYLHGGIFDYSVYTRVMVLKRLLSFIAFRRTGDPIAMTMGSSFPVPFVSGECTLTGDGDAEETFKNLLEVEKMVMPAISLVLSFDSVLDVIAILRTAY</sequence>
<feature type="transmembrane region" description="Helical" evidence="1">
    <location>
        <begin position="83"/>
        <end position="102"/>
    </location>
</feature>
<accession>A0AAD9LCT6</accession>
<keyword evidence="1" id="KW-1133">Transmembrane helix</keyword>